<feature type="region of interest" description="Disordered" evidence="2">
    <location>
        <begin position="74"/>
        <end position="169"/>
    </location>
</feature>
<accession>A0AB34FTX2</accession>
<sequence>MSVQRRQLNDNDDGAGSSGGAEEASAAGRRRSHRKSHNGCLVCKSRHIRCDESRPECLNCARAVRECHWPVPKQKSARTLRREAARRRNEAASAPSPAETDKTSLPVYGGDQRQHQHQLPTHEAGDGAPMRHPLSRGAHSEPMYRAPSSREGTLPALSPYEPDDQAESRGDAPIYTLQHLRFLHHAESAEGSSIMTQPHTAQILDIAVRRADDAPYLLDAVLALSALHLASTLADKSPAAGPNSPSPSYISRLHHQSTELQTRALASFTRQSLSVEANDTKSAIPRFLFSAVLSRHNLVETLDTVRHLQSSDFHVFIHKFADCMGLHRGIRAVLGSAWENLRNSELEPLLNVTRDADARANSRRARAAGAGVDAGDDTAPDPDSECAHLLVLLDASDLGTATDRACRDAVERLQWAFNLHHNLDRDAGPHAASAFSVTVCAEYVDVLRRLQPEALVILAHYGVLLHRHRRLWPFHDAGARMIDAIARHLGAYWSDAMSWPLEQLETDK</sequence>
<dbReference type="CDD" id="cd00067">
    <property type="entry name" value="GAL4"/>
    <property type="match status" value="1"/>
</dbReference>
<dbReference type="PANTHER" id="PTHR47784">
    <property type="entry name" value="STEROL UPTAKE CONTROL PROTEIN 2"/>
    <property type="match status" value="1"/>
</dbReference>
<reference evidence="4" key="1">
    <citation type="submission" date="2023-01" db="EMBL/GenBank/DDBJ databases">
        <title>The growth and conidiation of Purpureocillium lavendulum are regulated by nitrogen source and histone H3K14 acetylation.</title>
        <authorList>
            <person name="Tang P."/>
            <person name="Han J."/>
            <person name="Zhang C."/>
            <person name="Tang P."/>
            <person name="Qi F."/>
            <person name="Zhang K."/>
            <person name="Liang L."/>
        </authorList>
    </citation>
    <scope>NUCLEOTIDE SEQUENCE</scope>
    <source>
        <strain evidence="4">YMF1.00683</strain>
    </source>
</reference>
<dbReference type="Gene3D" id="4.10.240.10">
    <property type="entry name" value="Zn(2)-C6 fungal-type DNA-binding domain"/>
    <property type="match status" value="1"/>
</dbReference>
<evidence type="ECO:0000313" key="5">
    <source>
        <dbReference type="Proteomes" id="UP001163105"/>
    </source>
</evidence>
<evidence type="ECO:0000256" key="2">
    <source>
        <dbReference type="SAM" id="MobiDB-lite"/>
    </source>
</evidence>
<evidence type="ECO:0000256" key="1">
    <source>
        <dbReference type="ARBA" id="ARBA00023242"/>
    </source>
</evidence>
<dbReference type="AlphaFoldDB" id="A0AB34FTX2"/>
<dbReference type="SUPFAM" id="SSF57701">
    <property type="entry name" value="Zn2/Cys6 DNA-binding domain"/>
    <property type="match status" value="1"/>
</dbReference>
<evidence type="ECO:0000313" key="4">
    <source>
        <dbReference type="EMBL" id="KAJ6441827.1"/>
    </source>
</evidence>
<name>A0AB34FTX2_9HYPO</name>
<feature type="region of interest" description="Disordered" evidence="2">
    <location>
        <begin position="1"/>
        <end position="37"/>
    </location>
</feature>
<feature type="compositionally biased region" description="Basic residues" evidence="2">
    <location>
        <begin position="28"/>
        <end position="37"/>
    </location>
</feature>
<feature type="domain" description="Zn(2)-C6 fungal-type" evidence="3">
    <location>
        <begin position="39"/>
        <end position="69"/>
    </location>
</feature>
<gene>
    <name evidence="4" type="ORF">O9K51_05378</name>
</gene>
<dbReference type="PANTHER" id="PTHR47784:SF4">
    <property type="entry name" value="ZN(II)2CYS6 TRANSCRIPTION FACTOR (EUROFUNG)"/>
    <property type="match status" value="1"/>
</dbReference>
<dbReference type="InterPro" id="IPR036864">
    <property type="entry name" value="Zn2-C6_fun-type_DNA-bd_sf"/>
</dbReference>
<proteinExistence type="predicted"/>
<dbReference type="SMART" id="SM00066">
    <property type="entry name" value="GAL4"/>
    <property type="match status" value="1"/>
</dbReference>
<organism evidence="4 5">
    <name type="scientific">Purpureocillium lavendulum</name>
    <dbReference type="NCBI Taxonomy" id="1247861"/>
    <lineage>
        <taxon>Eukaryota</taxon>
        <taxon>Fungi</taxon>
        <taxon>Dikarya</taxon>
        <taxon>Ascomycota</taxon>
        <taxon>Pezizomycotina</taxon>
        <taxon>Sordariomycetes</taxon>
        <taxon>Hypocreomycetidae</taxon>
        <taxon>Hypocreales</taxon>
        <taxon>Ophiocordycipitaceae</taxon>
        <taxon>Purpureocillium</taxon>
    </lineage>
</organism>
<keyword evidence="5" id="KW-1185">Reference proteome</keyword>
<dbReference type="InterPro" id="IPR001138">
    <property type="entry name" value="Zn2Cys6_DnaBD"/>
</dbReference>
<dbReference type="GO" id="GO:0008270">
    <property type="term" value="F:zinc ion binding"/>
    <property type="evidence" value="ECO:0007669"/>
    <property type="project" value="InterPro"/>
</dbReference>
<keyword evidence="1" id="KW-0539">Nucleus</keyword>
<dbReference type="Proteomes" id="UP001163105">
    <property type="component" value="Unassembled WGS sequence"/>
</dbReference>
<comment type="caution">
    <text evidence="4">The sequence shown here is derived from an EMBL/GenBank/DDBJ whole genome shotgun (WGS) entry which is preliminary data.</text>
</comment>
<dbReference type="EMBL" id="JAQHRD010000004">
    <property type="protein sequence ID" value="KAJ6441827.1"/>
    <property type="molecule type" value="Genomic_DNA"/>
</dbReference>
<protein>
    <submittedName>
        <fullName evidence="4">C6 finger domain-containingprotein</fullName>
    </submittedName>
</protein>
<dbReference type="PROSITE" id="PS50048">
    <property type="entry name" value="ZN2_CY6_FUNGAL_2"/>
    <property type="match status" value="1"/>
</dbReference>
<dbReference type="GO" id="GO:0001228">
    <property type="term" value="F:DNA-binding transcription activator activity, RNA polymerase II-specific"/>
    <property type="evidence" value="ECO:0007669"/>
    <property type="project" value="TreeGrafter"/>
</dbReference>
<evidence type="ECO:0000259" key="3">
    <source>
        <dbReference type="PROSITE" id="PS50048"/>
    </source>
</evidence>
<feature type="compositionally biased region" description="Basic and acidic residues" evidence="2">
    <location>
        <begin position="80"/>
        <end position="90"/>
    </location>
</feature>
<dbReference type="PROSITE" id="PS00463">
    <property type="entry name" value="ZN2_CY6_FUNGAL_1"/>
    <property type="match status" value="1"/>
</dbReference>
<dbReference type="Pfam" id="PF00172">
    <property type="entry name" value="Zn_clus"/>
    <property type="match status" value="1"/>
</dbReference>
<dbReference type="InterPro" id="IPR053157">
    <property type="entry name" value="Sterol_Uptake_Regulator"/>
</dbReference>